<organism evidence="1 2">
    <name type="scientific">Vicia faba</name>
    <name type="common">Broad bean</name>
    <name type="synonym">Faba vulgaris</name>
    <dbReference type="NCBI Taxonomy" id="3906"/>
    <lineage>
        <taxon>Eukaryota</taxon>
        <taxon>Viridiplantae</taxon>
        <taxon>Streptophyta</taxon>
        <taxon>Embryophyta</taxon>
        <taxon>Tracheophyta</taxon>
        <taxon>Spermatophyta</taxon>
        <taxon>Magnoliopsida</taxon>
        <taxon>eudicotyledons</taxon>
        <taxon>Gunneridae</taxon>
        <taxon>Pentapetalae</taxon>
        <taxon>rosids</taxon>
        <taxon>fabids</taxon>
        <taxon>Fabales</taxon>
        <taxon>Fabaceae</taxon>
        <taxon>Papilionoideae</taxon>
        <taxon>50 kb inversion clade</taxon>
        <taxon>NPAAA clade</taxon>
        <taxon>Hologalegina</taxon>
        <taxon>IRL clade</taxon>
        <taxon>Fabeae</taxon>
        <taxon>Vicia</taxon>
    </lineage>
</organism>
<protein>
    <submittedName>
        <fullName evidence="1">Uncharacterized protein</fullName>
    </submittedName>
</protein>
<proteinExistence type="predicted"/>
<evidence type="ECO:0000313" key="1">
    <source>
        <dbReference type="EMBL" id="CAI8615416.1"/>
    </source>
</evidence>
<dbReference type="Proteomes" id="UP001157006">
    <property type="component" value="Chromosome 5"/>
</dbReference>
<reference evidence="1 2" key="1">
    <citation type="submission" date="2023-01" db="EMBL/GenBank/DDBJ databases">
        <authorList>
            <person name="Kreplak J."/>
        </authorList>
    </citation>
    <scope>NUCLEOTIDE SEQUENCE [LARGE SCALE GENOMIC DNA]</scope>
</reference>
<evidence type="ECO:0000313" key="2">
    <source>
        <dbReference type="Proteomes" id="UP001157006"/>
    </source>
</evidence>
<gene>
    <name evidence="1" type="ORF">VFH_V177960</name>
</gene>
<sequence length="128" mass="15004">MFCCFFMYVSFLLRNNNLYSISCDSCFVMDFHYFDMRMKVRGSSVYDLFSVEYKLENHFCLHGRKRQFIMGHCLVHVVDWVGLMVVVVRESIQQFVQVERECGTTITPPVSLHNSVDLETNLLVQIIG</sequence>
<dbReference type="AlphaFoldDB" id="A0AAV1AYS0"/>
<keyword evidence="2" id="KW-1185">Reference proteome</keyword>
<name>A0AAV1AYS0_VICFA</name>
<dbReference type="EMBL" id="OX451740">
    <property type="protein sequence ID" value="CAI8615416.1"/>
    <property type="molecule type" value="Genomic_DNA"/>
</dbReference>
<accession>A0AAV1AYS0</accession>